<dbReference type="OrthoDB" id="158739at2759"/>
<comment type="caution">
    <text evidence="1">The sequence shown here is derived from an EMBL/GenBank/DDBJ whole genome shotgun (WGS) entry which is preliminary data.</text>
</comment>
<evidence type="ECO:0000313" key="1">
    <source>
        <dbReference type="EMBL" id="KAG7386715.1"/>
    </source>
</evidence>
<sequence length="437" mass="48943">MFAAYGSGVEYTRLATPTQFDDRIVLGIDQLNFSHAEVSEYVTKWFKGISCFEESSPEMKAFCANLEELTGGHVGLCATAVYILNEVVVSRNRSARGLPSPAKWIHMLQSGSLYEDNDNALFETLASTRAVKVLQTLKSDELDRLDRTVYGAKSDFDADIVEKCLRKGILVQTERRFEFSTPVMWRFFVKMRVGAITRTLDVPKTLPDMIARVLRSIDCDSIRQTLGRSLSTDIPLERAWQMEFYKAAYRCTPSTFVTSVDVGALFGSSGYVDFAIHGGDIFWGIELLREAINLDEHIERFSRGGRYYPLGLTEFCLIDFRCVTSIHNVATKGIAEDMLLCDKLFVVCYDEQVAGVVVFNSAMDVVYRQSSKSFEATSSLSFFDCCSSIQRSFLLTEMHTHTLGIASVCRNVSRIGKFSGIDDATWRPASSSADHDS</sequence>
<name>A0A8T1VZQ6_9STRA</name>
<dbReference type="AlphaFoldDB" id="A0A8T1VZQ6"/>
<dbReference type="EMBL" id="JAGDFM010000094">
    <property type="protein sequence ID" value="KAG7386715.1"/>
    <property type="molecule type" value="Genomic_DNA"/>
</dbReference>
<organism evidence="1 2">
    <name type="scientific">Phytophthora pseudosyringae</name>
    <dbReference type="NCBI Taxonomy" id="221518"/>
    <lineage>
        <taxon>Eukaryota</taxon>
        <taxon>Sar</taxon>
        <taxon>Stramenopiles</taxon>
        <taxon>Oomycota</taxon>
        <taxon>Peronosporomycetes</taxon>
        <taxon>Peronosporales</taxon>
        <taxon>Peronosporaceae</taxon>
        <taxon>Phytophthora</taxon>
    </lineage>
</organism>
<dbReference type="Proteomes" id="UP000694044">
    <property type="component" value="Unassembled WGS sequence"/>
</dbReference>
<protein>
    <recommendedName>
        <fullName evidence="3">Crinkler (CRN) family protein</fullName>
    </recommendedName>
</protein>
<accession>A0A8T1VZQ6</accession>
<reference evidence="1" key="1">
    <citation type="submission" date="2021-02" db="EMBL/GenBank/DDBJ databases">
        <authorList>
            <person name="Palmer J.M."/>
        </authorList>
    </citation>
    <scope>NUCLEOTIDE SEQUENCE</scope>
    <source>
        <strain evidence="1">SCRP734</strain>
    </source>
</reference>
<evidence type="ECO:0008006" key="3">
    <source>
        <dbReference type="Google" id="ProtNLM"/>
    </source>
</evidence>
<gene>
    <name evidence="1" type="ORF">PHYPSEUDO_015310</name>
</gene>
<keyword evidence="2" id="KW-1185">Reference proteome</keyword>
<proteinExistence type="predicted"/>
<evidence type="ECO:0000313" key="2">
    <source>
        <dbReference type="Proteomes" id="UP000694044"/>
    </source>
</evidence>